<protein>
    <recommendedName>
        <fullName evidence="1">Ferritin light chain</fullName>
    </recommendedName>
</protein>
<reference evidence="6 7" key="1">
    <citation type="journal article" date="2020" name="Nature">
        <title>Six reference-quality genomes reveal evolution of bat adaptations.</title>
        <authorList>
            <person name="Jebb D."/>
            <person name="Huang Z."/>
            <person name="Pippel M."/>
            <person name="Hughes G.M."/>
            <person name="Lavrichenko K."/>
            <person name="Devanna P."/>
            <person name="Winkler S."/>
            <person name="Jermiin L.S."/>
            <person name="Skirmuntt E.C."/>
            <person name="Katzourakis A."/>
            <person name="Burkitt-Gray L."/>
            <person name="Ray D.A."/>
            <person name="Sullivan K.A.M."/>
            <person name="Roscito J.G."/>
            <person name="Kirilenko B.M."/>
            <person name="Davalos L.M."/>
            <person name="Corthals A.P."/>
            <person name="Power M.L."/>
            <person name="Jones G."/>
            <person name="Ransome R.D."/>
            <person name="Dechmann D.K.N."/>
            <person name="Locatelli A.G."/>
            <person name="Puechmaille S.J."/>
            <person name="Fedrigo O."/>
            <person name="Jarvis E.D."/>
            <person name="Hiller M."/>
            <person name="Vernes S.C."/>
            <person name="Myers E.W."/>
            <person name="Teeling E.C."/>
        </authorList>
    </citation>
    <scope>NUCLEOTIDE SEQUENCE [LARGE SCALE GENOMIC DNA]</scope>
    <source>
        <strain evidence="6">MMyoMyo1</strain>
        <tissue evidence="6">Flight muscle</tissue>
    </source>
</reference>
<dbReference type="GO" id="GO:0006879">
    <property type="term" value="P:intracellular iron ion homeostasis"/>
    <property type="evidence" value="ECO:0007669"/>
    <property type="project" value="InterPro"/>
</dbReference>
<dbReference type="GO" id="GO:0008199">
    <property type="term" value="F:ferric iron binding"/>
    <property type="evidence" value="ECO:0007669"/>
    <property type="project" value="InterPro"/>
</dbReference>
<comment type="caution">
    <text evidence="6">The sequence shown here is derived from an EMBL/GenBank/DDBJ whole genome shotgun (WGS) entry which is preliminary data.</text>
</comment>
<dbReference type="Gene3D" id="1.20.1260.10">
    <property type="match status" value="2"/>
</dbReference>
<dbReference type="InterPro" id="IPR012347">
    <property type="entry name" value="Ferritin-like"/>
</dbReference>
<evidence type="ECO:0000313" key="7">
    <source>
        <dbReference type="Proteomes" id="UP000527355"/>
    </source>
</evidence>
<dbReference type="GO" id="GO:0006826">
    <property type="term" value="P:iron ion transport"/>
    <property type="evidence" value="ECO:0007669"/>
    <property type="project" value="InterPro"/>
</dbReference>
<gene>
    <name evidence="6" type="ORF">mMyoMyo1_020272</name>
</gene>
<proteinExistence type="predicted"/>
<dbReference type="PANTHER" id="PTHR11431:SF47">
    <property type="entry name" value="FERRITIN LIGHT CHAIN"/>
    <property type="match status" value="1"/>
</dbReference>
<keyword evidence="7" id="KW-1185">Reference proteome</keyword>
<evidence type="ECO:0000256" key="2">
    <source>
        <dbReference type="ARBA" id="ARBA00044942"/>
    </source>
</evidence>
<evidence type="ECO:0000256" key="4">
    <source>
        <dbReference type="ARBA" id="ARBA00047045"/>
    </source>
</evidence>
<feature type="region of interest" description="Disordered" evidence="5">
    <location>
        <begin position="141"/>
        <end position="164"/>
    </location>
</feature>
<name>A0A7J7XMH2_MYOMY</name>
<dbReference type="AlphaFoldDB" id="A0A7J7XMH2"/>
<dbReference type="InterPro" id="IPR014034">
    <property type="entry name" value="Ferritin_CS"/>
</dbReference>
<evidence type="ECO:0000256" key="1">
    <source>
        <dbReference type="ARBA" id="ARBA00040044"/>
    </source>
</evidence>
<dbReference type="PROSITE" id="PS00204">
    <property type="entry name" value="FERRITIN_2"/>
    <property type="match status" value="1"/>
</dbReference>
<evidence type="ECO:0000256" key="3">
    <source>
        <dbReference type="ARBA" id="ARBA00045578"/>
    </source>
</evidence>
<feature type="region of interest" description="Disordered" evidence="5">
    <location>
        <begin position="8"/>
        <end position="44"/>
    </location>
</feature>
<evidence type="ECO:0000256" key="5">
    <source>
        <dbReference type="SAM" id="MobiDB-lite"/>
    </source>
</evidence>
<dbReference type="GO" id="GO:0008198">
    <property type="term" value="F:ferrous iron binding"/>
    <property type="evidence" value="ECO:0007669"/>
    <property type="project" value="TreeGrafter"/>
</dbReference>
<dbReference type="SUPFAM" id="SSF47240">
    <property type="entry name" value="Ferritin-like"/>
    <property type="match status" value="1"/>
</dbReference>
<comment type="subunit">
    <text evidence="4">Oligomer of 24 subunits. There are two types of subunits: L (light) chain and H (heavy) chain. The major chain can be light or heavy, depending on the species and tissue type. The functional molecule forms a roughly spherical shell with a diameter of 12 nm and contains a central cavity into which the insoluble mineral iron core is deposited. Interacts with NCOA4.</text>
</comment>
<accession>A0A7J7XMH2</accession>
<comment type="subcellular location">
    <subcellularLocation>
        <location evidence="2">Autolysosome</location>
    </subcellularLocation>
</comment>
<evidence type="ECO:0000313" key="6">
    <source>
        <dbReference type="EMBL" id="KAF6350546.1"/>
    </source>
</evidence>
<organism evidence="6 7">
    <name type="scientific">Myotis myotis</name>
    <name type="common">Greater mouse-eared bat</name>
    <name type="synonym">Vespertilio myotis</name>
    <dbReference type="NCBI Taxonomy" id="51298"/>
    <lineage>
        <taxon>Eukaryota</taxon>
        <taxon>Metazoa</taxon>
        <taxon>Chordata</taxon>
        <taxon>Craniata</taxon>
        <taxon>Vertebrata</taxon>
        <taxon>Euteleostomi</taxon>
        <taxon>Mammalia</taxon>
        <taxon>Eutheria</taxon>
        <taxon>Laurasiatheria</taxon>
        <taxon>Chiroptera</taxon>
        <taxon>Yangochiroptera</taxon>
        <taxon>Vespertilionidae</taxon>
        <taxon>Myotis</taxon>
    </lineage>
</organism>
<sequence>MSRIRLFLPQRLDGTDPGTPLLPASGHSPASHPVATPEPPPGPANTPVFSYLHSYCQAAMTSHIRQNYSTEVEAAVSCLASLHLGPPTPTSLWATVSTRKMWLWRAATSSASWRRRSARGTAHLLQLQNKLGGSILCQDVQKPSQDAGRPNSGRHGSCPDPHPFGAAGADPHLCDFLENHFLDEEVKLIKKMGDT</sequence>
<dbReference type="Proteomes" id="UP000527355">
    <property type="component" value="Unassembled WGS sequence"/>
</dbReference>
<dbReference type="GO" id="GO:0044754">
    <property type="term" value="C:autolysosome"/>
    <property type="evidence" value="ECO:0007669"/>
    <property type="project" value="UniProtKB-SubCell"/>
</dbReference>
<comment type="function">
    <text evidence="3">Stores iron in a soluble, non-toxic, readily available form. Important for iron homeostasis. Iron is taken up in the ferrous form and deposited as ferric hydroxides after oxidation. Also plays a role in delivery of iron to cells. Mediates iron uptake in capsule cells of the developing kidney. Delivery to lysosomes by the cargo receptor NCOA4 for autophagic degradation and release or iron.</text>
</comment>
<dbReference type="InterPro" id="IPR001519">
    <property type="entry name" value="Ferritin"/>
</dbReference>
<dbReference type="InterPro" id="IPR009078">
    <property type="entry name" value="Ferritin-like_SF"/>
</dbReference>
<dbReference type="EMBL" id="JABWUV010000006">
    <property type="protein sequence ID" value="KAF6350546.1"/>
    <property type="molecule type" value="Genomic_DNA"/>
</dbReference>
<dbReference type="PANTHER" id="PTHR11431">
    <property type="entry name" value="FERRITIN"/>
    <property type="match status" value="1"/>
</dbReference>